<keyword evidence="6" id="KW-0805">Transcription regulation</keyword>
<keyword evidence="7" id="KW-0010">Activator</keyword>
<evidence type="ECO:0000256" key="6">
    <source>
        <dbReference type="ARBA" id="ARBA00023015"/>
    </source>
</evidence>
<reference evidence="9 10" key="1">
    <citation type="submission" date="2019-03" db="EMBL/GenBank/DDBJ databases">
        <title>Genomic Encyclopedia of Type Strains, Phase IV (KMG-IV): sequencing the most valuable type-strain genomes for metagenomic binning, comparative biology and taxonomic classification.</title>
        <authorList>
            <person name="Goeker M."/>
        </authorList>
    </citation>
    <scope>NUCLEOTIDE SEQUENCE [LARGE SCALE GENOMIC DNA]</scope>
    <source>
        <strain evidence="9 10">DSM 15969</strain>
    </source>
</reference>
<dbReference type="RefSeq" id="WP_132081091.1">
    <property type="nucleotide sequence ID" value="NZ_DALYTA010000005.1"/>
</dbReference>
<comment type="subunit">
    <text evidence="3">Homohexamer.</text>
</comment>
<evidence type="ECO:0000256" key="5">
    <source>
        <dbReference type="ARBA" id="ARBA00022884"/>
    </source>
</evidence>
<dbReference type="InterPro" id="IPR036482">
    <property type="entry name" value="Regulatory_HutP_sf"/>
</dbReference>
<evidence type="ECO:0000313" key="10">
    <source>
        <dbReference type="Proteomes" id="UP000295063"/>
    </source>
</evidence>
<comment type="function">
    <text evidence="1">Antiterminator that binds to cis-acting regulatory sequences on the mRNA in the presence of histidine, thereby suppressing transcription termination and activating the hut operon for histidine utilization.</text>
</comment>
<evidence type="ECO:0000256" key="8">
    <source>
        <dbReference type="ARBA" id="ARBA00023163"/>
    </source>
</evidence>
<gene>
    <name evidence="9" type="ORF">EV210_10882</name>
</gene>
<keyword evidence="5" id="KW-0694">RNA-binding</keyword>
<evidence type="ECO:0000256" key="2">
    <source>
        <dbReference type="ARBA" id="ARBA00009992"/>
    </source>
</evidence>
<evidence type="ECO:0000313" key="9">
    <source>
        <dbReference type="EMBL" id="TCL36443.1"/>
    </source>
</evidence>
<evidence type="ECO:0000256" key="7">
    <source>
        <dbReference type="ARBA" id="ARBA00023159"/>
    </source>
</evidence>
<dbReference type="Proteomes" id="UP000295063">
    <property type="component" value="Unassembled WGS sequence"/>
</dbReference>
<accession>A0A4R1PVZ9</accession>
<dbReference type="Gene3D" id="3.40.1510.10">
    <property type="entry name" value="Hut operon regulatory protein HutP"/>
    <property type="match status" value="1"/>
</dbReference>
<dbReference type="Pfam" id="PF09021">
    <property type="entry name" value="HutP"/>
    <property type="match status" value="1"/>
</dbReference>
<keyword evidence="10" id="KW-1185">Reference proteome</keyword>
<proteinExistence type="inferred from homology"/>
<dbReference type="AlphaFoldDB" id="A0A4R1PVZ9"/>
<dbReference type="EMBL" id="SLUI01000008">
    <property type="protein sequence ID" value="TCL36443.1"/>
    <property type="molecule type" value="Genomic_DNA"/>
</dbReference>
<comment type="caution">
    <text evidence="9">The sequence shown here is derived from an EMBL/GenBank/DDBJ whole genome shotgun (WGS) entry which is preliminary data.</text>
</comment>
<name>A0A4R1PVZ9_9FIRM</name>
<dbReference type="GO" id="GO:0003723">
    <property type="term" value="F:RNA binding"/>
    <property type="evidence" value="ECO:0007669"/>
    <property type="project" value="UniProtKB-KW"/>
</dbReference>
<keyword evidence="8" id="KW-0804">Transcription</keyword>
<dbReference type="OrthoDB" id="1629373at2"/>
<sequence>MNEITSIDIGRAALRMALSETRQDEQDTRQGLQKRNILSVAVDFGGEFVPSVKKIIERAVVAAQRQGVVAANHVGEGAVAGATRAALEQIASRAIGLNVGGKIGIARYEEHLCVAIYFGVGVLNLNEVAVGLAHRSLPSDQP</sequence>
<dbReference type="CDD" id="cd11640">
    <property type="entry name" value="HutP"/>
    <property type="match status" value="1"/>
</dbReference>
<evidence type="ECO:0000256" key="3">
    <source>
        <dbReference type="ARBA" id="ARBA00011643"/>
    </source>
</evidence>
<dbReference type="InterPro" id="IPR015111">
    <property type="entry name" value="Regulatory_HutP"/>
</dbReference>
<evidence type="ECO:0000256" key="1">
    <source>
        <dbReference type="ARBA" id="ARBA00002945"/>
    </source>
</evidence>
<evidence type="ECO:0000256" key="4">
    <source>
        <dbReference type="ARBA" id="ARBA00019377"/>
    </source>
</evidence>
<comment type="similarity">
    <text evidence="2">Belongs to the HutP family.</text>
</comment>
<organism evidence="9 10">
    <name type="scientific">Anaerospora hongkongensis</name>
    <dbReference type="NCBI Taxonomy" id="244830"/>
    <lineage>
        <taxon>Bacteria</taxon>
        <taxon>Bacillati</taxon>
        <taxon>Bacillota</taxon>
        <taxon>Negativicutes</taxon>
        <taxon>Selenomonadales</taxon>
        <taxon>Sporomusaceae</taxon>
        <taxon>Anaerospora</taxon>
    </lineage>
</organism>
<protein>
    <recommendedName>
        <fullName evidence="4">Hut operon positive regulatory protein</fullName>
    </recommendedName>
</protein>